<protein>
    <submittedName>
        <fullName evidence="2">Esterase</fullName>
    </submittedName>
</protein>
<dbReference type="SUPFAM" id="SSF53474">
    <property type="entry name" value="alpha/beta-Hydrolases"/>
    <property type="match status" value="1"/>
</dbReference>
<feature type="domain" description="AB hydrolase-1" evidence="1">
    <location>
        <begin position="28"/>
        <end position="171"/>
    </location>
</feature>
<dbReference type="InterPro" id="IPR029058">
    <property type="entry name" value="AB_hydrolase_fold"/>
</dbReference>
<comment type="caution">
    <text evidence="2">The sequence shown here is derived from an EMBL/GenBank/DDBJ whole genome shotgun (WGS) entry which is preliminary data.</text>
</comment>
<dbReference type="EMBL" id="BKBA01000003">
    <property type="protein sequence ID" value="GEQ12913.1"/>
    <property type="molecule type" value="Genomic_DNA"/>
</dbReference>
<sequence length="229" mass="24292">MRTETHDCDGVDLAVAVWEPEAPRHPPVVLLPGTGLTAADWDVVAADLSRDRTVYAVDLRGHGASAWPGTYSIELMAHDVLALLPQLVGEAGHLDLVGHSLGGLVACRVALASPLVRRLVLEDVGLPRQRRPNTPNRPRGELAFDWGVVEQVRPEIDSPAADWPDVLRALAVPVLAIGGGPSSFVPQDTVRALVDTVANGTLVTIAVGHEVHAGEPTAYVTAVRDHLDA</sequence>
<reference evidence="2 3" key="1">
    <citation type="submission" date="2019-07" db="EMBL/GenBank/DDBJ databases">
        <title>Whole genome shotgun sequence of Knoellia locipacati NBRC 109775.</title>
        <authorList>
            <person name="Hosoyama A."/>
            <person name="Uohara A."/>
            <person name="Ohji S."/>
            <person name="Ichikawa N."/>
        </authorList>
    </citation>
    <scope>NUCLEOTIDE SEQUENCE [LARGE SCALE GENOMIC DNA]</scope>
    <source>
        <strain evidence="2 3">NBRC 109775</strain>
    </source>
</reference>
<evidence type="ECO:0000313" key="2">
    <source>
        <dbReference type="EMBL" id="GEQ12913.1"/>
    </source>
</evidence>
<evidence type="ECO:0000259" key="1">
    <source>
        <dbReference type="Pfam" id="PF12697"/>
    </source>
</evidence>
<proteinExistence type="predicted"/>
<dbReference type="Proteomes" id="UP000321793">
    <property type="component" value="Unassembled WGS sequence"/>
</dbReference>
<accession>A0A512SY82</accession>
<dbReference type="OrthoDB" id="2987348at2"/>
<gene>
    <name evidence="2" type="ORF">KLO01_09600</name>
</gene>
<dbReference type="Pfam" id="PF12697">
    <property type="entry name" value="Abhydrolase_6"/>
    <property type="match status" value="1"/>
</dbReference>
<dbReference type="InterPro" id="IPR000073">
    <property type="entry name" value="AB_hydrolase_1"/>
</dbReference>
<organism evidence="2 3">
    <name type="scientific">Knoellia locipacati</name>
    <dbReference type="NCBI Taxonomy" id="882824"/>
    <lineage>
        <taxon>Bacteria</taxon>
        <taxon>Bacillati</taxon>
        <taxon>Actinomycetota</taxon>
        <taxon>Actinomycetes</taxon>
        <taxon>Micrococcales</taxon>
        <taxon>Intrasporangiaceae</taxon>
        <taxon>Knoellia</taxon>
    </lineage>
</organism>
<dbReference type="GO" id="GO:0003824">
    <property type="term" value="F:catalytic activity"/>
    <property type="evidence" value="ECO:0007669"/>
    <property type="project" value="UniProtKB-ARBA"/>
</dbReference>
<dbReference type="InterPro" id="IPR050228">
    <property type="entry name" value="Carboxylesterase_BioH"/>
</dbReference>
<dbReference type="RefSeq" id="WP_147062610.1">
    <property type="nucleotide sequence ID" value="NZ_BAABDN010000001.1"/>
</dbReference>
<name>A0A512SY82_9MICO</name>
<evidence type="ECO:0000313" key="3">
    <source>
        <dbReference type="Proteomes" id="UP000321793"/>
    </source>
</evidence>
<dbReference type="AlphaFoldDB" id="A0A512SY82"/>
<dbReference type="PANTHER" id="PTHR43194:SF2">
    <property type="entry name" value="PEROXISOMAL MEMBRANE PROTEIN LPX1"/>
    <property type="match status" value="1"/>
</dbReference>
<keyword evidence="3" id="KW-1185">Reference proteome</keyword>
<dbReference type="Gene3D" id="3.40.50.1820">
    <property type="entry name" value="alpha/beta hydrolase"/>
    <property type="match status" value="2"/>
</dbReference>
<dbReference type="PANTHER" id="PTHR43194">
    <property type="entry name" value="HYDROLASE ALPHA/BETA FOLD FAMILY"/>
    <property type="match status" value="1"/>
</dbReference>